<dbReference type="GO" id="GO:0016705">
    <property type="term" value="F:oxidoreductase activity, acting on paired donors, with incorporation or reduction of molecular oxygen"/>
    <property type="evidence" value="ECO:0007669"/>
    <property type="project" value="InterPro"/>
</dbReference>
<dbReference type="PROSITE" id="PS51257">
    <property type="entry name" value="PROKAR_LIPOPROTEIN"/>
    <property type="match status" value="1"/>
</dbReference>
<keyword evidence="2" id="KW-0288">FMN</keyword>
<dbReference type="Gene3D" id="3.20.20.30">
    <property type="entry name" value="Luciferase-like domain"/>
    <property type="match status" value="1"/>
</dbReference>
<dbReference type="InterPro" id="IPR050172">
    <property type="entry name" value="SsuD_RutA_monooxygenase"/>
</dbReference>
<dbReference type="PANTHER" id="PTHR42847">
    <property type="entry name" value="ALKANESULFONATE MONOOXYGENASE"/>
    <property type="match status" value="1"/>
</dbReference>
<dbReference type="PANTHER" id="PTHR42847:SF4">
    <property type="entry name" value="ALKANESULFONATE MONOOXYGENASE-RELATED"/>
    <property type="match status" value="1"/>
</dbReference>
<organism evidence="6">
    <name type="scientific">marine metagenome</name>
    <dbReference type="NCBI Taxonomy" id="408172"/>
    <lineage>
        <taxon>unclassified sequences</taxon>
        <taxon>metagenomes</taxon>
        <taxon>ecological metagenomes</taxon>
    </lineage>
</organism>
<keyword evidence="4" id="KW-0503">Monooxygenase</keyword>
<evidence type="ECO:0000256" key="2">
    <source>
        <dbReference type="ARBA" id="ARBA00022643"/>
    </source>
</evidence>
<name>A0A382JZY5_9ZZZZ</name>
<gene>
    <name evidence="6" type="ORF">METZ01_LOCUS270160</name>
</gene>
<sequence length="367" mass="40700">MASNRFKIGIFASNCSGGIACTTVPERWEPTWENNLEIAQMADEANLEFMLPLGRWAGYGGETDHNGTSFETLTWASGLLAATQNIMAFSTLHVALVHPVFAAKQMVTADHIGKGRFGLNIVCGWNADEFNMFGISLEKHDRRYDLGQEWLEIVQRIWSEDKPFDFKGEFFQLENVRAQPRPISTPRPIVMNAGQSGTGLEFAVRNADYLFRAIQTADGAAKDLARVKSETSALGRDVGVFTNCYVVCRPTDKEAHDYHQYYAVEHADEEAVETIFSGRGIKDDPGLSDEIKANIRLRIAAGNSAYGIIGNPDDVAAQLKSLSEWGFSGIAMGLVNYTRDFPYFAEEVLPRLERLGLRESIRNGTAP</sequence>
<dbReference type="InterPro" id="IPR036661">
    <property type="entry name" value="Luciferase-like_sf"/>
</dbReference>
<evidence type="ECO:0000256" key="1">
    <source>
        <dbReference type="ARBA" id="ARBA00022630"/>
    </source>
</evidence>
<dbReference type="Pfam" id="PF00296">
    <property type="entry name" value="Bac_luciferase"/>
    <property type="match status" value="1"/>
</dbReference>
<dbReference type="AlphaFoldDB" id="A0A382JZY5"/>
<evidence type="ECO:0000313" key="6">
    <source>
        <dbReference type="EMBL" id="SVC17306.1"/>
    </source>
</evidence>
<dbReference type="InterPro" id="IPR011251">
    <property type="entry name" value="Luciferase-like_dom"/>
</dbReference>
<evidence type="ECO:0000256" key="4">
    <source>
        <dbReference type="ARBA" id="ARBA00023033"/>
    </source>
</evidence>
<evidence type="ECO:0000256" key="3">
    <source>
        <dbReference type="ARBA" id="ARBA00023002"/>
    </source>
</evidence>
<reference evidence="6" key="1">
    <citation type="submission" date="2018-05" db="EMBL/GenBank/DDBJ databases">
        <authorList>
            <person name="Lanie J.A."/>
            <person name="Ng W.-L."/>
            <person name="Kazmierczak K.M."/>
            <person name="Andrzejewski T.M."/>
            <person name="Davidsen T.M."/>
            <person name="Wayne K.J."/>
            <person name="Tettelin H."/>
            <person name="Glass J.I."/>
            <person name="Rusch D."/>
            <person name="Podicherti R."/>
            <person name="Tsui H.-C.T."/>
            <person name="Winkler M.E."/>
        </authorList>
    </citation>
    <scope>NUCLEOTIDE SEQUENCE</scope>
</reference>
<keyword evidence="1" id="KW-0285">Flavoprotein</keyword>
<accession>A0A382JZY5</accession>
<evidence type="ECO:0000259" key="5">
    <source>
        <dbReference type="Pfam" id="PF00296"/>
    </source>
</evidence>
<protein>
    <recommendedName>
        <fullName evidence="5">Luciferase-like domain-containing protein</fullName>
    </recommendedName>
</protein>
<keyword evidence="3" id="KW-0560">Oxidoreductase</keyword>
<proteinExistence type="predicted"/>
<feature type="domain" description="Luciferase-like" evidence="5">
    <location>
        <begin position="7"/>
        <end position="328"/>
    </location>
</feature>
<dbReference type="SUPFAM" id="SSF51679">
    <property type="entry name" value="Bacterial luciferase-like"/>
    <property type="match status" value="1"/>
</dbReference>
<dbReference type="GO" id="GO:0004497">
    <property type="term" value="F:monooxygenase activity"/>
    <property type="evidence" value="ECO:0007669"/>
    <property type="project" value="UniProtKB-KW"/>
</dbReference>
<dbReference type="EMBL" id="UINC01077302">
    <property type="protein sequence ID" value="SVC17306.1"/>
    <property type="molecule type" value="Genomic_DNA"/>
</dbReference>
<dbReference type="CDD" id="cd01094">
    <property type="entry name" value="Alkanesulfonate_monoxygenase"/>
    <property type="match status" value="1"/>
</dbReference>